<sequence>MNTGWIRCGAALILLGTCHAAGKLGQFEAKGSYTGTPANLTLSATVEPAPQDKGAAGGIYVAALVQNDWLVLGPTGWVPSTMGFPAYRTGPLANTAVPVLSNLDVAAIECAQVFAGYGRTLDAMVGEMTYRSIYQVPALWPRTTPLPCSSMADADAARFLKQATFGATEAEIANVKQLGLAAWINAQFALPASRYPNLPETPSSRPAECDNICGRDKYSLFPLQTTFYKNALTAPDQLRQRVAFALSQILVVSGNEINMAYSYAPYQNILVDNAFGNFRDIMTQVTLSPAMGRYLDMVNNGKPSSASQQANENYARELLQLFTIGLYQLNQDGTVVRDGNGLPVPSYDEEMVRKFALILTGWTYPVKPGAAPAKYNPSYYLGPMVAVATNHENSSKALFNGYVLPAGQTPEKDLADALDNLFQHPNVGPFIGKQLIQHLVTSNPSPAYVARVSDAFANNGQGVRGDLKAVVRAILLDPEARGGMRSEVNYGHLREPVLVGTQLLRALGGQSDGVWLIGQNRSLEQNVFNSPSVFNYYPADYALVDGTEAPQFGIYNTNTAIARVNHLYSMVVSATATGNVITPGKPDTTVVGATGTSFDLSPLVALAGDPAKLVDRLNVLLLHGTMQPTMRDLLVKQVTAAGTDPLVRTRTAIYLTAASTAFQVER</sequence>
<evidence type="ECO:0000313" key="2">
    <source>
        <dbReference type="EMBL" id="GLR14641.1"/>
    </source>
</evidence>
<dbReference type="EMBL" id="BSOG01000005">
    <property type="protein sequence ID" value="GLR14641.1"/>
    <property type="molecule type" value="Genomic_DNA"/>
</dbReference>
<dbReference type="RefSeq" id="WP_284197713.1">
    <property type="nucleotide sequence ID" value="NZ_BSOG01000005.1"/>
</dbReference>
<evidence type="ECO:0000313" key="3">
    <source>
        <dbReference type="Proteomes" id="UP001156706"/>
    </source>
</evidence>
<keyword evidence="1" id="KW-0732">Signal</keyword>
<dbReference type="Pfam" id="PF08811">
    <property type="entry name" value="DUF1800"/>
    <property type="match status" value="1"/>
</dbReference>
<dbReference type="PANTHER" id="PTHR43737">
    <property type="entry name" value="BLL7424 PROTEIN"/>
    <property type="match status" value="1"/>
</dbReference>
<name>A0ABQ5YMV4_9NEIS</name>
<dbReference type="PANTHER" id="PTHR43737:SF1">
    <property type="entry name" value="DUF1501 DOMAIN-CONTAINING PROTEIN"/>
    <property type="match status" value="1"/>
</dbReference>
<reference evidence="3" key="1">
    <citation type="journal article" date="2019" name="Int. J. Syst. Evol. Microbiol.">
        <title>The Global Catalogue of Microorganisms (GCM) 10K type strain sequencing project: providing services to taxonomists for standard genome sequencing and annotation.</title>
        <authorList>
            <consortium name="The Broad Institute Genomics Platform"/>
            <consortium name="The Broad Institute Genome Sequencing Center for Infectious Disease"/>
            <person name="Wu L."/>
            <person name="Ma J."/>
        </authorList>
    </citation>
    <scope>NUCLEOTIDE SEQUENCE [LARGE SCALE GENOMIC DNA]</scope>
    <source>
        <strain evidence="3">NBRC 110044</strain>
    </source>
</reference>
<comment type="caution">
    <text evidence="2">The sequence shown here is derived from an EMBL/GenBank/DDBJ whole genome shotgun (WGS) entry which is preliminary data.</text>
</comment>
<proteinExistence type="predicted"/>
<evidence type="ECO:0000256" key="1">
    <source>
        <dbReference type="SAM" id="SignalP"/>
    </source>
</evidence>
<protein>
    <recommendedName>
        <fullName evidence="4">DUF1800 domain-containing protein</fullName>
    </recommendedName>
</protein>
<dbReference type="Proteomes" id="UP001156706">
    <property type="component" value="Unassembled WGS sequence"/>
</dbReference>
<accession>A0ABQ5YMV4</accession>
<dbReference type="InterPro" id="IPR014917">
    <property type="entry name" value="DUF1800"/>
</dbReference>
<feature type="signal peptide" evidence="1">
    <location>
        <begin position="1"/>
        <end position="20"/>
    </location>
</feature>
<feature type="chain" id="PRO_5045161065" description="DUF1800 domain-containing protein" evidence="1">
    <location>
        <begin position="21"/>
        <end position="666"/>
    </location>
</feature>
<evidence type="ECO:0008006" key="4">
    <source>
        <dbReference type="Google" id="ProtNLM"/>
    </source>
</evidence>
<gene>
    <name evidence="2" type="ORF">GCM10007907_34310</name>
</gene>
<organism evidence="2 3">
    <name type="scientific">Chitinimonas prasina</name>
    <dbReference type="NCBI Taxonomy" id="1434937"/>
    <lineage>
        <taxon>Bacteria</taxon>
        <taxon>Pseudomonadati</taxon>
        <taxon>Pseudomonadota</taxon>
        <taxon>Betaproteobacteria</taxon>
        <taxon>Neisseriales</taxon>
        <taxon>Chitinibacteraceae</taxon>
        <taxon>Chitinimonas</taxon>
    </lineage>
</organism>
<keyword evidence="3" id="KW-1185">Reference proteome</keyword>